<dbReference type="InterPro" id="IPR033132">
    <property type="entry name" value="GH_1_N_CS"/>
</dbReference>
<dbReference type="GO" id="GO:0008422">
    <property type="term" value="F:beta-glucosidase activity"/>
    <property type="evidence" value="ECO:0007669"/>
    <property type="project" value="UniProtKB-EC"/>
</dbReference>
<dbReference type="InterPro" id="IPR018120">
    <property type="entry name" value="Glyco_hydro_1_AS"/>
</dbReference>
<keyword evidence="4 12" id="KW-0378">Hydrolase</keyword>
<feature type="binding site" evidence="10">
    <location>
        <position position="20"/>
    </location>
    <ligand>
        <name>substrate</name>
    </ligand>
</feature>
<keyword evidence="6" id="KW-0119">Carbohydrate metabolism</keyword>
<keyword evidence="7 12" id="KW-0326">Glycosidase</keyword>
<sequence>MAFLSFPEGFQWGVATAAYQIEGAVREDGRGVTIWDTFVRQPGRVQNGDTGDVACDHYHRYREDIELMASLGIQTYRFSLAWSRIYPFGRGAVNEQGLAFYDRLIDALLEKNIEPAITLYHWDLPQALQDLGGWMNRETTDAFAAYAKTAFDRFGDRVTRWITLNEPIVFTEMGHRTGVMAPGIRDLGAYARAIHHALLAHGKAVRVFREGGYRGEIGITNANTYYEPADDSPETAAAVERARDFDTRLFHGPVFGRGYPATVVKHFAERGVPLPIEPGDMEVIATPTDFLGVNLYSRGLIQPANNSVGFTYAPPRLPLLPMGYEAAPHALGAFVRWVSREYDRPRISITENGVCDNTEPDASGVIDDTTRQELLRGFLAGLHGAIADGCDVRAYYQWSLMDNFEWAFGYSKRFGIVYTDYRTLARIPKKSAELYAQIILRNGVEV</sequence>
<evidence type="ECO:0000256" key="11">
    <source>
        <dbReference type="PROSITE-ProRule" id="PRU10055"/>
    </source>
</evidence>
<dbReference type="EC" id="3.2.1.21" evidence="3 12"/>
<dbReference type="FunFam" id="3.20.20.80:FF:000004">
    <property type="entry name" value="Beta-glucosidase 6-phospho-beta-glucosidase"/>
    <property type="match status" value="1"/>
</dbReference>
<evidence type="ECO:0000256" key="2">
    <source>
        <dbReference type="ARBA" id="ARBA00010838"/>
    </source>
</evidence>
<feature type="binding site" evidence="10">
    <location>
        <position position="165"/>
    </location>
    <ligand>
        <name>substrate</name>
    </ligand>
</feature>
<comment type="similarity">
    <text evidence="2 12">Belongs to the glycosyl hydrolase 1 family.</text>
</comment>
<keyword evidence="8" id="KW-0624">Polysaccharide degradation</keyword>
<reference evidence="13 14" key="1">
    <citation type="submission" date="2017-09" db="EMBL/GenBank/DDBJ databases">
        <title>Sequencing the genomes of two abundant thermophiles in Great Basin hot springs: Thermocrinis jamiesonii and novel Chloroflexi Thermoflexus hugenholtzii.</title>
        <authorList>
            <person name="Hedlund B."/>
        </authorList>
    </citation>
    <scope>NUCLEOTIDE SEQUENCE [LARGE SCALE GENOMIC DNA]</scope>
    <source>
        <strain evidence="13 14">G233</strain>
    </source>
</reference>
<dbReference type="NCBIfam" id="TIGR03356">
    <property type="entry name" value="BGL"/>
    <property type="match status" value="1"/>
</dbReference>
<organism evidence="13 14">
    <name type="scientific">Tepidiforma thermophila (strain KCTC 52669 / CGMCC 1.13589 / G233)</name>
    <dbReference type="NCBI Taxonomy" id="2761530"/>
    <lineage>
        <taxon>Bacteria</taxon>
        <taxon>Bacillati</taxon>
        <taxon>Chloroflexota</taxon>
        <taxon>Tepidiformia</taxon>
        <taxon>Tepidiformales</taxon>
        <taxon>Tepidiformaceae</taxon>
        <taxon>Tepidiforma</taxon>
    </lineage>
</organism>
<dbReference type="Proteomes" id="UP000223071">
    <property type="component" value="Unassembled WGS sequence"/>
</dbReference>
<gene>
    <name evidence="13" type="ORF">A9A59_1329</name>
</gene>
<dbReference type="InterPro" id="IPR017736">
    <property type="entry name" value="Glyco_hydro_1_beta-glucosidase"/>
</dbReference>
<evidence type="ECO:0000256" key="1">
    <source>
        <dbReference type="ARBA" id="ARBA00000448"/>
    </source>
</evidence>
<dbReference type="PRINTS" id="PR00131">
    <property type="entry name" value="GLHYDRLASE1"/>
</dbReference>
<dbReference type="EMBL" id="PDJQ01000001">
    <property type="protein sequence ID" value="PFG74121.1"/>
    <property type="molecule type" value="Genomic_DNA"/>
</dbReference>
<evidence type="ECO:0000256" key="8">
    <source>
        <dbReference type="ARBA" id="ARBA00023326"/>
    </source>
</evidence>
<comment type="catalytic activity">
    <reaction evidence="1 12">
        <text>Hydrolysis of terminal, non-reducing beta-D-glucosyl residues with release of beta-D-glucose.</text>
        <dbReference type="EC" id="3.2.1.21"/>
    </reaction>
</comment>
<dbReference type="PANTHER" id="PTHR10353:SF36">
    <property type="entry name" value="LP05116P"/>
    <property type="match status" value="1"/>
</dbReference>
<feature type="binding site" evidence="10">
    <location>
        <position position="398"/>
    </location>
    <ligand>
        <name>substrate</name>
    </ligand>
</feature>
<evidence type="ECO:0000256" key="7">
    <source>
        <dbReference type="ARBA" id="ARBA00023295"/>
    </source>
</evidence>
<dbReference type="Gene3D" id="3.20.20.80">
    <property type="entry name" value="Glycosidases"/>
    <property type="match status" value="1"/>
</dbReference>
<dbReference type="AlphaFoldDB" id="A0A2A9HG54"/>
<evidence type="ECO:0000256" key="6">
    <source>
        <dbReference type="ARBA" id="ARBA00023277"/>
    </source>
</evidence>
<evidence type="ECO:0000256" key="12">
    <source>
        <dbReference type="RuleBase" id="RU361175"/>
    </source>
</evidence>
<keyword evidence="5" id="KW-0136">Cellulose degradation</keyword>
<dbReference type="PANTHER" id="PTHR10353">
    <property type="entry name" value="GLYCOSYL HYDROLASE"/>
    <property type="match status" value="1"/>
</dbReference>
<evidence type="ECO:0000313" key="14">
    <source>
        <dbReference type="Proteomes" id="UP000223071"/>
    </source>
</evidence>
<accession>A0A2A9HG54</accession>
<evidence type="ECO:0000256" key="4">
    <source>
        <dbReference type="ARBA" id="ARBA00022801"/>
    </source>
</evidence>
<name>A0A2A9HG54_TEPT2</name>
<evidence type="ECO:0000256" key="9">
    <source>
        <dbReference type="PIRSR" id="PIRSR617736-1"/>
    </source>
</evidence>
<dbReference type="Pfam" id="PF00232">
    <property type="entry name" value="Glyco_hydro_1"/>
    <property type="match status" value="1"/>
</dbReference>
<dbReference type="RefSeq" id="WP_098503531.1">
    <property type="nucleotide sequence ID" value="NZ_PDJQ01000001.1"/>
</dbReference>
<protein>
    <recommendedName>
        <fullName evidence="3 12">Beta-glucosidase</fullName>
        <ecNumber evidence="3 12">3.2.1.21</ecNumber>
    </recommendedName>
</protein>
<feature type="active site" description="Nucleophile" evidence="9 11">
    <location>
        <position position="351"/>
    </location>
</feature>
<dbReference type="InterPro" id="IPR017853">
    <property type="entry name" value="GH"/>
</dbReference>
<keyword evidence="14" id="KW-1185">Reference proteome</keyword>
<feature type="active site" description="Proton donor" evidence="9">
    <location>
        <position position="166"/>
    </location>
</feature>
<dbReference type="InterPro" id="IPR001360">
    <property type="entry name" value="Glyco_hydro_1"/>
</dbReference>
<comment type="caution">
    <text evidence="13">The sequence shown here is derived from an EMBL/GenBank/DDBJ whole genome shotgun (WGS) entry which is preliminary data.</text>
</comment>
<evidence type="ECO:0000256" key="3">
    <source>
        <dbReference type="ARBA" id="ARBA00012744"/>
    </source>
</evidence>
<evidence type="ECO:0000256" key="5">
    <source>
        <dbReference type="ARBA" id="ARBA00023001"/>
    </source>
</evidence>
<evidence type="ECO:0000313" key="13">
    <source>
        <dbReference type="EMBL" id="PFG74121.1"/>
    </source>
</evidence>
<dbReference type="PROSITE" id="PS00572">
    <property type="entry name" value="GLYCOSYL_HYDROL_F1_1"/>
    <property type="match status" value="1"/>
</dbReference>
<feature type="binding site" evidence="10">
    <location>
        <begin position="405"/>
        <end position="406"/>
    </location>
    <ligand>
        <name>substrate</name>
    </ligand>
</feature>
<dbReference type="PROSITE" id="PS00653">
    <property type="entry name" value="GLYCOSYL_HYDROL_F1_2"/>
    <property type="match status" value="1"/>
</dbReference>
<proteinExistence type="inferred from homology"/>
<feature type="binding site" evidence="10">
    <location>
        <position position="121"/>
    </location>
    <ligand>
        <name>substrate</name>
    </ligand>
</feature>
<dbReference type="SUPFAM" id="SSF51445">
    <property type="entry name" value="(Trans)glycosidases"/>
    <property type="match status" value="1"/>
</dbReference>
<evidence type="ECO:0000256" key="10">
    <source>
        <dbReference type="PIRSR" id="PIRSR617736-2"/>
    </source>
</evidence>
<dbReference type="GO" id="GO:0030245">
    <property type="term" value="P:cellulose catabolic process"/>
    <property type="evidence" value="ECO:0007669"/>
    <property type="project" value="UniProtKB-KW"/>
</dbReference>
<feature type="binding site" evidence="10">
    <location>
        <position position="296"/>
    </location>
    <ligand>
        <name>substrate</name>
    </ligand>
</feature>